<dbReference type="KEGG" id="dbc:MFMK1_002202"/>
<evidence type="ECO:0000313" key="2">
    <source>
        <dbReference type="Proteomes" id="UP001329915"/>
    </source>
</evidence>
<dbReference type="PANTHER" id="PTHR46658:SF1">
    <property type="entry name" value="CYS OR MET METABOLISM PYRIDOXAL-PHOSPHATE-DEPENDENT ENZYME"/>
    <property type="match status" value="1"/>
</dbReference>
<organism evidence="1 2">
    <name type="scientific">Metallumcola ferriviriculae</name>
    <dbReference type="NCBI Taxonomy" id="3039180"/>
    <lineage>
        <taxon>Bacteria</taxon>
        <taxon>Bacillati</taxon>
        <taxon>Bacillota</taxon>
        <taxon>Clostridia</taxon>
        <taxon>Neomoorellales</taxon>
        <taxon>Desulfitibacteraceae</taxon>
        <taxon>Metallumcola</taxon>
    </lineage>
</organism>
<reference evidence="1 2" key="1">
    <citation type="submission" date="2023-04" db="EMBL/GenBank/DDBJ databases">
        <authorList>
            <person name="Hsu D."/>
        </authorList>
    </citation>
    <scope>NUCLEOTIDE SEQUENCE [LARGE SCALE GENOMIC DNA]</scope>
    <source>
        <strain evidence="1 2">MK1</strain>
    </source>
</reference>
<sequence length="408" mass="44984">MEQYLRQYVDEARKQMGIEETYLREAVGINHRRVLDAFRQERVTDFHFNSSTGYGYGDQGREVLESVFARVFGAEAALVRGQIVSGTHAIYLGLKAMVSKNEKLIYLGNPYDTLKTALGLNEDKPRPHEFNTEIFPLDDSGCVNFGELSKTLNGAPDCVLAIQRSCGYDPNRRSFSMEYIKRIVDFVRQNYPKVRLFVDNCYGEFVEDKEPPMLGVDLTAGSLIKNPGGGIAPGGGYLVGKEELIEIAAELLTAPGLGKDVGASLWDKRLVFQGLFLAPLIVLEALCGMIFSSNLLSTLGFGVSPAPREQRTDIIQRIDFGSRELLLAFCRGIQKYSPIDSQVIPQPGPLPGYAHPVIMAAGTFVQGGSLELSSDAPIHEPFSAFLQGGLSREYTIETVVKSIEIIRD</sequence>
<proteinExistence type="predicted"/>
<dbReference type="RefSeq" id="WP_366921786.1">
    <property type="nucleotide sequence ID" value="NZ_CP121694.1"/>
</dbReference>
<dbReference type="InterPro" id="IPR015421">
    <property type="entry name" value="PyrdxlP-dep_Trfase_major"/>
</dbReference>
<name>A0AAU0UM01_9FIRM</name>
<dbReference type="AlphaFoldDB" id="A0AAU0UM01"/>
<dbReference type="Gene3D" id="3.40.640.10">
    <property type="entry name" value="Type I PLP-dependent aspartate aminotransferase-like (Major domain)"/>
    <property type="match status" value="1"/>
</dbReference>
<keyword evidence="2" id="KW-1185">Reference proteome</keyword>
<dbReference type="PANTHER" id="PTHR46658">
    <property type="entry name" value="CYS OR MET METABOLISM PYRIDOXAL-PHOSPHATE-DEPENDENT ENZYME"/>
    <property type="match status" value="1"/>
</dbReference>
<dbReference type="Gene3D" id="3.90.1150.60">
    <property type="entry name" value="Methioning gamme-lyase, C-terminal domain"/>
    <property type="match status" value="1"/>
</dbReference>
<dbReference type="InterPro" id="IPR009651">
    <property type="entry name" value="Met_g_lyase_put"/>
</dbReference>
<accession>A0AAU0UM01</accession>
<dbReference type="Pfam" id="PF06838">
    <property type="entry name" value="Met_gamma_lyase"/>
    <property type="match status" value="1"/>
</dbReference>
<dbReference type="SUPFAM" id="SSF53383">
    <property type="entry name" value="PLP-dependent transferases"/>
    <property type="match status" value="1"/>
</dbReference>
<dbReference type="Proteomes" id="UP001329915">
    <property type="component" value="Chromosome"/>
</dbReference>
<dbReference type="InterPro" id="IPR015424">
    <property type="entry name" value="PyrdxlP-dep_Trfase"/>
</dbReference>
<dbReference type="EMBL" id="CP121694">
    <property type="protein sequence ID" value="WRO22373.1"/>
    <property type="molecule type" value="Genomic_DNA"/>
</dbReference>
<gene>
    <name evidence="1" type="ORF">MFMK1_002202</name>
</gene>
<evidence type="ECO:0000313" key="1">
    <source>
        <dbReference type="EMBL" id="WRO22373.1"/>
    </source>
</evidence>
<protein>
    <submittedName>
        <fullName evidence="1">Methionine gamma-lyase family protein</fullName>
    </submittedName>
</protein>